<evidence type="ECO:0000313" key="2">
    <source>
        <dbReference type="EMBL" id="VDN49640.1"/>
    </source>
</evidence>
<reference evidence="2 3" key="1">
    <citation type="submission" date="2018-11" db="EMBL/GenBank/DDBJ databases">
        <authorList>
            <consortium name="Pathogen Informatics"/>
        </authorList>
    </citation>
    <scope>NUCLEOTIDE SEQUENCE [LARGE SCALE GENOMIC DNA]</scope>
</reference>
<dbReference type="EMBL" id="UYRU01122993">
    <property type="protein sequence ID" value="VDN49640.1"/>
    <property type="molecule type" value="Genomic_DNA"/>
</dbReference>
<sequence length="45" mass="5076">MAPLELPQGVLLNRRPPPFVISESELDEDDDYDEDDVDGEGYPVE</sequence>
<feature type="region of interest" description="Disordered" evidence="1">
    <location>
        <begin position="1"/>
        <end position="45"/>
    </location>
</feature>
<accession>A0A3P7P7W6</accession>
<protein>
    <submittedName>
        <fullName evidence="2">Uncharacterized protein</fullName>
    </submittedName>
</protein>
<dbReference type="Proteomes" id="UP000281553">
    <property type="component" value="Unassembled WGS sequence"/>
</dbReference>
<evidence type="ECO:0000256" key="1">
    <source>
        <dbReference type="SAM" id="MobiDB-lite"/>
    </source>
</evidence>
<feature type="compositionally biased region" description="Acidic residues" evidence="1">
    <location>
        <begin position="24"/>
        <end position="39"/>
    </location>
</feature>
<gene>
    <name evidence="2" type="ORF">DILT_LOCUS19840</name>
</gene>
<organism evidence="2 3">
    <name type="scientific">Dibothriocephalus latus</name>
    <name type="common">Fish tapeworm</name>
    <name type="synonym">Diphyllobothrium latum</name>
    <dbReference type="NCBI Taxonomy" id="60516"/>
    <lineage>
        <taxon>Eukaryota</taxon>
        <taxon>Metazoa</taxon>
        <taxon>Spiralia</taxon>
        <taxon>Lophotrochozoa</taxon>
        <taxon>Platyhelminthes</taxon>
        <taxon>Cestoda</taxon>
        <taxon>Eucestoda</taxon>
        <taxon>Diphyllobothriidea</taxon>
        <taxon>Diphyllobothriidae</taxon>
        <taxon>Dibothriocephalus</taxon>
    </lineage>
</organism>
<proteinExistence type="predicted"/>
<name>A0A3P7P7W6_DIBLA</name>
<keyword evidence="3" id="KW-1185">Reference proteome</keyword>
<dbReference type="AlphaFoldDB" id="A0A3P7P7W6"/>
<evidence type="ECO:0000313" key="3">
    <source>
        <dbReference type="Proteomes" id="UP000281553"/>
    </source>
</evidence>